<keyword evidence="2" id="KW-0614">Plasmid</keyword>
<protein>
    <submittedName>
        <fullName evidence="2">Uncharacterized protein</fullName>
    </submittedName>
</protein>
<name>A0ABN6RPD0_9DEIO</name>
<geneLocation type="plasmid" evidence="2 3">
    <name>pDAETH-3</name>
</geneLocation>
<accession>A0ABN6RPD0</accession>
<evidence type="ECO:0000313" key="2">
    <source>
        <dbReference type="EMBL" id="BDP44749.1"/>
    </source>
</evidence>
<feature type="region of interest" description="Disordered" evidence="1">
    <location>
        <begin position="1"/>
        <end position="70"/>
    </location>
</feature>
<proteinExistence type="predicted"/>
<dbReference type="EMBL" id="AP026563">
    <property type="protein sequence ID" value="BDP44749.1"/>
    <property type="molecule type" value="Genomic_DNA"/>
</dbReference>
<feature type="compositionally biased region" description="Low complexity" evidence="1">
    <location>
        <begin position="25"/>
        <end position="37"/>
    </location>
</feature>
<reference evidence="2" key="1">
    <citation type="submission" date="2022-07" db="EMBL/GenBank/DDBJ databases">
        <title>Complete Genome Sequence of the Radioresistant Bacterium Deinococcus aetherius ST0316, Isolated from the Air Dust collected in Lower Stratosphere above Japan.</title>
        <authorList>
            <person name="Satoh K."/>
            <person name="Hagiwara K."/>
            <person name="Katsumata K."/>
            <person name="Kubo A."/>
            <person name="Yokobori S."/>
            <person name="Yamagishi A."/>
            <person name="Oono Y."/>
            <person name="Narumi I."/>
        </authorList>
    </citation>
    <scope>NUCLEOTIDE SEQUENCE</scope>
    <source>
        <strain evidence="2">ST0316</strain>
        <plasmid evidence="2">pDAETH-3</plasmid>
    </source>
</reference>
<keyword evidence="3" id="KW-1185">Reference proteome</keyword>
<organism evidence="2 3">
    <name type="scientific">Deinococcus aetherius</name>
    <dbReference type="NCBI Taxonomy" id="200252"/>
    <lineage>
        <taxon>Bacteria</taxon>
        <taxon>Thermotogati</taxon>
        <taxon>Deinococcota</taxon>
        <taxon>Deinococci</taxon>
        <taxon>Deinococcales</taxon>
        <taxon>Deinococcaceae</taxon>
        <taxon>Deinococcus</taxon>
    </lineage>
</organism>
<evidence type="ECO:0000313" key="3">
    <source>
        <dbReference type="Proteomes" id="UP001064971"/>
    </source>
</evidence>
<gene>
    <name evidence="2" type="ORF">DAETH_47180</name>
</gene>
<evidence type="ECO:0000256" key="1">
    <source>
        <dbReference type="SAM" id="MobiDB-lite"/>
    </source>
</evidence>
<dbReference type="Proteomes" id="UP001064971">
    <property type="component" value="Plasmid pDAETH-3"/>
</dbReference>
<sequence>MAGNVRGPPSTVVQWSLPPGVLTSPAVPAQAEAPESEAAGRRGPRMGLSRREAGTRAAIGRAGARGHVDAPLPPACALTLMALPSKRVLIEVWKPGMNG</sequence>